<dbReference type="EMBL" id="JAJAGO010000006">
    <property type="protein sequence ID" value="MCT2591131.1"/>
    <property type="molecule type" value="Genomic_DNA"/>
</dbReference>
<comment type="caution">
    <text evidence="2">The sequence shown here is derived from an EMBL/GenBank/DDBJ whole genome shotgun (WGS) entry which is preliminary data.</text>
</comment>
<gene>
    <name evidence="2" type="ORF">LHJ74_14640</name>
</gene>
<proteinExistence type="predicted"/>
<feature type="compositionally biased region" description="Basic and acidic residues" evidence="1">
    <location>
        <begin position="13"/>
        <end position="23"/>
    </location>
</feature>
<organism evidence="2 3">
    <name type="scientific">Streptomyces gossypii</name>
    <dbReference type="NCBI Taxonomy" id="2883101"/>
    <lineage>
        <taxon>Bacteria</taxon>
        <taxon>Bacillati</taxon>
        <taxon>Actinomycetota</taxon>
        <taxon>Actinomycetes</taxon>
        <taxon>Kitasatosporales</taxon>
        <taxon>Streptomycetaceae</taxon>
        <taxon>Streptomyces</taxon>
    </lineage>
</organism>
<reference evidence="2 3" key="1">
    <citation type="submission" date="2021-10" db="EMBL/GenBank/DDBJ databases">
        <title>Streptomyces gossypii sp. nov., isolated from soil collected from cotton field.</title>
        <authorList>
            <person name="Ge X."/>
            <person name="Chen X."/>
            <person name="Liu W."/>
        </authorList>
    </citation>
    <scope>NUCLEOTIDE SEQUENCE [LARGE SCALE GENOMIC DNA]</scope>
    <source>
        <strain evidence="2 3">N2-109</strain>
    </source>
</reference>
<dbReference type="Proteomes" id="UP001156389">
    <property type="component" value="Unassembled WGS sequence"/>
</dbReference>
<name>A0ABT2JTP6_9ACTN</name>
<evidence type="ECO:0000313" key="2">
    <source>
        <dbReference type="EMBL" id="MCT2591131.1"/>
    </source>
</evidence>
<keyword evidence="3" id="KW-1185">Reference proteome</keyword>
<accession>A0ABT2JTP6</accession>
<sequence length="66" mass="7410">MTRWIEDSSMEAPEGHRWERPAPDDCPACPCHTARVCETRAWARAERPAYADGTPYTVPCPCMTAT</sequence>
<dbReference type="RefSeq" id="WP_260218456.1">
    <property type="nucleotide sequence ID" value="NZ_JAJAGO010000006.1"/>
</dbReference>
<evidence type="ECO:0000313" key="3">
    <source>
        <dbReference type="Proteomes" id="UP001156389"/>
    </source>
</evidence>
<evidence type="ECO:0000256" key="1">
    <source>
        <dbReference type="SAM" id="MobiDB-lite"/>
    </source>
</evidence>
<feature type="region of interest" description="Disordered" evidence="1">
    <location>
        <begin position="1"/>
        <end position="23"/>
    </location>
</feature>
<protein>
    <submittedName>
        <fullName evidence="2">Uncharacterized protein</fullName>
    </submittedName>
</protein>